<keyword evidence="3" id="KW-1185">Reference proteome</keyword>
<reference evidence="2 3" key="1">
    <citation type="submission" date="2023-10" db="EMBL/GenBank/DDBJ databases">
        <title>The complete genome sequence of Methanoculleus receptaculi DSM 18860.</title>
        <authorList>
            <person name="Lai S.-J."/>
            <person name="You Y.-T."/>
            <person name="Chen S.-C."/>
        </authorList>
    </citation>
    <scope>NUCLEOTIDE SEQUENCE [LARGE SCALE GENOMIC DNA]</scope>
    <source>
        <strain evidence="2 3">DSM 18860</strain>
    </source>
</reference>
<keyword evidence="1" id="KW-0472">Membrane</keyword>
<dbReference type="RefSeq" id="WP_318621785.1">
    <property type="nucleotide sequence ID" value="NZ_CP137642.1"/>
</dbReference>
<feature type="transmembrane region" description="Helical" evidence="1">
    <location>
        <begin position="12"/>
        <end position="34"/>
    </location>
</feature>
<evidence type="ECO:0000256" key="1">
    <source>
        <dbReference type="SAM" id="Phobius"/>
    </source>
</evidence>
<dbReference type="EMBL" id="CP137642">
    <property type="protein sequence ID" value="WOX58017.1"/>
    <property type="molecule type" value="Genomic_DNA"/>
</dbReference>
<dbReference type="AlphaFoldDB" id="A0AAX4FVV4"/>
<gene>
    <name evidence="2" type="ORF">R6Y96_01820</name>
</gene>
<name>A0AAX4FVV4_9EURY</name>
<proteinExistence type="predicted"/>
<evidence type="ECO:0000313" key="2">
    <source>
        <dbReference type="EMBL" id="WOX58017.1"/>
    </source>
</evidence>
<keyword evidence="1" id="KW-1133">Transmembrane helix</keyword>
<organism evidence="2 3">
    <name type="scientific">Methanoculleus receptaculi</name>
    <dbReference type="NCBI Taxonomy" id="394967"/>
    <lineage>
        <taxon>Archaea</taxon>
        <taxon>Methanobacteriati</taxon>
        <taxon>Methanobacteriota</taxon>
        <taxon>Stenosarchaea group</taxon>
        <taxon>Methanomicrobia</taxon>
        <taxon>Methanomicrobiales</taxon>
        <taxon>Methanomicrobiaceae</taxon>
        <taxon>Methanoculleus</taxon>
    </lineage>
</organism>
<dbReference type="Proteomes" id="UP001305652">
    <property type="component" value="Chromosome"/>
</dbReference>
<keyword evidence="1" id="KW-0812">Transmembrane</keyword>
<sequence>MKIPKTAPDRKKALLAVGVVIAVMLLLFCCWTLFVSYTEERQVEVFRDHIAASEADLGQVSAKIIKLMSTPTDDFSLAECDAYVREFAAIADYGRAVTAYHRQIIAADTVPEAYFESQAAYLRALDNLNRAFTFWLSAATAYDMRDYAAAEQNLARADEAWREYIAAIGDYEAELRAAEEGGEVAPA</sequence>
<accession>A0AAX4FVV4</accession>
<dbReference type="GeneID" id="85731855"/>
<evidence type="ECO:0000313" key="3">
    <source>
        <dbReference type="Proteomes" id="UP001305652"/>
    </source>
</evidence>
<protein>
    <submittedName>
        <fullName evidence="2">Uncharacterized protein</fullName>
    </submittedName>
</protein>
<dbReference type="KEGG" id="mrc:R6Y96_01820"/>